<dbReference type="GO" id="GO:0003700">
    <property type="term" value="F:DNA-binding transcription factor activity"/>
    <property type="evidence" value="ECO:0007669"/>
    <property type="project" value="TreeGrafter"/>
</dbReference>
<dbReference type="InterPro" id="IPR010982">
    <property type="entry name" value="Lambda_DNA-bd_dom_sf"/>
</dbReference>
<dbReference type="PROSITE" id="PS50932">
    <property type="entry name" value="HTH_LACI_2"/>
    <property type="match status" value="1"/>
</dbReference>
<proteinExistence type="predicted"/>
<dbReference type="InterPro" id="IPR028082">
    <property type="entry name" value="Peripla_BP_I"/>
</dbReference>
<dbReference type="SMART" id="SM00354">
    <property type="entry name" value="HTH_LACI"/>
    <property type="match status" value="1"/>
</dbReference>
<feature type="domain" description="HTH lacI-type" evidence="5">
    <location>
        <begin position="4"/>
        <end position="59"/>
    </location>
</feature>
<comment type="caution">
    <text evidence="6">The sequence shown here is derived from an EMBL/GenBank/DDBJ whole genome shotgun (WGS) entry which is preliminary data.</text>
</comment>
<dbReference type="SUPFAM" id="SSF53822">
    <property type="entry name" value="Periplasmic binding protein-like I"/>
    <property type="match status" value="1"/>
</dbReference>
<dbReference type="Proteomes" id="UP000072189">
    <property type="component" value="Unassembled WGS sequence"/>
</dbReference>
<organism evidence="6 7">
    <name type="scientific">Microbacterium testaceum</name>
    <name type="common">Aureobacterium testaceum</name>
    <name type="synonym">Brevibacterium testaceum</name>
    <dbReference type="NCBI Taxonomy" id="2033"/>
    <lineage>
        <taxon>Bacteria</taxon>
        <taxon>Bacillati</taxon>
        <taxon>Actinomycetota</taxon>
        <taxon>Actinomycetes</taxon>
        <taxon>Micrococcales</taxon>
        <taxon>Microbacteriaceae</taxon>
        <taxon>Microbacterium</taxon>
    </lineage>
</organism>
<evidence type="ECO:0000313" key="6">
    <source>
        <dbReference type="EMBL" id="KTS07047.1"/>
    </source>
</evidence>
<evidence type="ECO:0000256" key="3">
    <source>
        <dbReference type="ARBA" id="ARBA00023125"/>
    </source>
</evidence>
<name>A0A147F2Y7_MICTE</name>
<accession>A0A147F2Y7</accession>
<dbReference type="GO" id="GO:0000976">
    <property type="term" value="F:transcription cis-regulatory region binding"/>
    <property type="evidence" value="ECO:0007669"/>
    <property type="project" value="TreeGrafter"/>
</dbReference>
<evidence type="ECO:0000256" key="1">
    <source>
        <dbReference type="ARBA" id="ARBA00022491"/>
    </source>
</evidence>
<dbReference type="InterPro" id="IPR000843">
    <property type="entry name" value="HTH_LacI"/>
</dbReference>
<keyword evidence="2" id="KW-0805">Transcription regulation</keyword>
<evidence type="ECO:0000259" key="5">
    <source>
        <dbReference type="PROSITE" id="PS50932"/>
    </source>
</evidence>
<gene>
    <name evidence="6" type="ORF">RSA3_16715</name>
</gene>
<dbReference type="AlphaFoldDB" id="A0A147F2Y7"/>
<evidence type="ECO:0000313" key="7">
    <source>
        <dbReference type="Proteomes" id="UP000072189"/>
    </source>
</evidence>
<dbReference type="PANTHER" id="PTHR30146">
    <property type="entry name" value="LACI-RELATED TRANSCRIPTIONAL REPRESSOR"/>
    <property type="match status" value="1"/>
</dbReference>
<dbReference type="EMBL" id="LDRV01000121">
    <property type="protein sequence ID" value="KTS07047.1"/>
    <property type="molecule type" value="Genomic_DNA"/>
</dbReference>
<evidence type="ECO:0000256" key="2">
    <source>
        <dbReference type="ARBA" id="ARBA00023015"/>
    </source>
</evidence>
<dbReference type="SUPFAM" id="SSF47413">
    <property type="entry name" value="lambda repressor-like DNA-binding domains"/>
    <property type="match status" value="1"/>
</dbReference>
<dbReference type="Pfam" id="PF00356">
    <property type="entry name" value="LacI"/>
    <property type="match status" value="1"/>
</dbReference>
<dbReference type="InterPro" id="IPR046335">
    <property type="entry name" value="LacI/GalR-like_sensor"/>
</dbReference>
<dbReference type="PROSITE" id="PS00356">
    <property type="entry name" value="HTH_LACI_1"/>
    <property type="match status" value="1"/>
</dbReference>
<sequence length="350" mass="37331">MTRVRLADVAKAAGVSPATVSLVLNGAESRISDETKERVRRVAEEVGYSPNPIARSLRTRVTGTIGLVSDRIATTPFAGRMLAGAQEVARENGRLVILVDTDGHPEIESDAISTLVNHRVDGMVYASMYHRVLPAPAGLPDGTVFLDCRPENGGYPAVVPDDYAGGRAATRELVDTGHRRIAYIDDGDADRPIAAELRLQGYLDVLAEAGIDPDPALHVFAPTSAAGGQQAIAELFALPEDRRPTGIFAFNDRIAAGVVMWAPRHGIRIPEDLSIVGYDDQQLVAAELDPPLTTVSLPHAAMGRWAMEVALGLRAADTDSPHLMDCPIVRRASVGPPAHLGSARDPRVTD</sequence>
<dbReference type="Pfam" id="PF13377">
    <property type="entry name" value="Peripla_BP_3"/>
    <property type="match status" value="1"/>
</dbReference>
<dbReference type="CDD" id="cd06288">
    <property type="entry name" value="PBP1_sucrose_transcription_regulator"/>
    <property type="match status" value="1"/>
</dbReference>
<evidence type="ECO:0000256" key="4">
    <source>
        <dbReference type="ARBA" id="ARBA00023163"/>
    </source>
</evidence>
<dbReference type="PANTHER" id="PTHR30146:SF148">
    <property type="entry name" value="HTH-TYPE TRANSCRIPTIONAL REPRESSOR PURR-RELATED"/>
    <property type="match status" value="1"/>
</dbReference>
<dbReference type="CDD" id="cd01392">
    <property type="entry name" value="HTH_LacI"/>
    <property type="match status" value="1"/>
</dbReference>
<reference evidence="6 7" key="1">
    <citation type="journal article" date="2016" name="Front. Microbiol.">
        <title>Genomic Resource of Rice Seed Associated Bacteria.</title>
        <authorList>
            <person name="Midha S."/>
            <person name="Bansal K."/>
            <person name="Sharma S."/>
            <person name="Kumar N."/>
            <person name="Patil P.P."/>
            <person name="Chaudhry V."/>
            <person name="Patil P.B."/>
        </authorList>
    </citation>
    <scope>NUCLEOTIDE SEQUENCE [LARGE SCALE GENOMIC DNA]</scope>
    <source>
        <strain evidence="6 7">RSA3</strain>
    </source>
</reference>
<protein>
    <submittedName>
        <fullName evidence="6">LacI family transcriptional regulator</fullName>
    </submittedName>
</protein>
<dbReference type="Gene3D" id="1.10.260.40">
    <property type="entry name" value="lambda repressor-like DNA-binding domains"/>
    <property type="match status" value="1"/>
</dbReference>
<dbReference type="Gene3D" id="3.40.50.2300">
    <property type="match status" value="2"/>
</dbReference>
<dbReference type="RefSeq" id="WP_058615119.1">
    <property type="nucleotide sequence ID" value="NZ_LDRV01000121.1"/>
</dbReference>
<keyword evidence="4" id="KW-0804">Transcription</keyword>
<keyword evidence="1" id="KW-0678">Repressor</keyword>
<keyword evidence="3" id="KW-0238">DNA-binding</keyword>
<dbReference type="PATRIC" id="fig|2033.7.peg.547"/>